<evidence type="ECO:0000256" key="2">
    <source>
        <dbReference type="ARBA" id="ARBA00022450"/>
    </source>
</evidence>
<accession>A0A1X0I0A2</accession>
<feature type="region of interest" description="Disordered" evidence="4">
    <location>
        <begin position="58"/>
        <end position="78"/>
    </location>
</feature>
<feature type="non-terminal residue" evidence="6">
    <location>
        <position position="149"/>
    </location>
</feature>
<gene>
    <name evidence="6" type="ORF">BST39_28705</name>
</gene>
<dbReference type="STRING" id="590652.BST39_28705"/>
<feature type="domain" description="Carrier" evidence="5">
    <location>
        <begin position="76"/>
        <end position="149"/>
    </location>
</feature>
<dbReference type="InterPro" id="IPR009081">
    <property type="entry name" value="PP-bd_ACP"/>
</dbReference>
<keyword evidence="2" id="KW-0596">Phosphopantetheine</keyword>
<dbReference type="GO" id="GO:0043041">
    <property type="term" value="P:amino acid activation for nonribosomal peptide biosynthetic process"/>
    <property type="evidence" value="ECO:0007669"/>
    <property type="project" value="TreeGrafter"/>
</dbReference>
<reference evidence="6 7" key="1">
    <citation type="submission" date="2017-02" db="EMBL/GenBank/DDBJ databases">
        <title>The new phylogeny of genus Mycobacterium.</title>
        <authorList>
            <person name="Tortoli E."/>
            <person name="Trovato A."/>
            <person name="Cirillo D.M."/>
        </authorList>
    </citation>
    <scope>NUCLEOTIDE SEQUENCE [LARGE SCALE GENOMIC DNA]</scope>
    <source>
        <strain evidence="6 7">DSM 45000</strain>
    </source>
</reference>
<dbReference type="InterPro" id="IPR020806">
    <property type="entry name" value="PKS_PP-bd"/>
</dbReference>
<dbReference type="Pfam" id="PF13193">
    <property type="entry name" value="AMP-binding_C"/>
    <property type="match status" value="1"/>
</dbReference>
<name>A0A1X0I0A2_9MYCO</name>
<dbReference type="InterPro" id="IPR025110">
    <property type="entry name" value="AMP-bd_C"/>
</dbReference>
<evidence type="ECO:0000256" key="1">
    <source>
        <dbReference type="ARBA" id="ARBA00001957"/>
    </source>
</evidence>
<dbReference type="SUPFAM" id="SSF56801">
    <property type="entry name" value="Acetyl-CoA synthetase-like"/>
    <property type="match status" value="1"/>
</dbReference>
<dbReference type="PANTHER" id="PTHR45527">
    <property type="entry name" value="NONRIBOSOMAL PEPTIDE SYNTHETASE"/>
    <property type="match status" value="1"/>
</dbReference>
<sequence>MVVVREDRPGEKRLVAYVTGAADPAAIRARLADRLPPYMVPAAVVALEELPLTINGKLDTRALPPPDYQEGGEYRPPATPVEEILSDIYARVLGLERVGAEESFFDLGGDSLSAMRLVAAITTGLDAHLEVRTLFEAPTIRQLAPRLRA</sequence>
<dbReference type="GO" id="GO:0031177">
    <property type="term" value="F:phosphopantetheine binding"/>
    <property type="evidence" value="ECO:0007669"/>
    <property type="project" value="InterPro"/>
</dbReference>
<comment type="caution">
    <text evidence="6">The sequence shown here is derived from an EMBL/GenBank/DDBJ whole genome shotgun (WGS) entry which is preliminary data.</text>
</comment>
<dbReference type="GO" id="GO:0005829">
    <property type="term" value="C:cytosol"/>
    <property type="evidence" value="ECO:0007669"/>
    <property type="project" value="TreeGrafter"/>
</dbReference>
<dbReference type="PROSITE" id="PS50075">
    <property type="entry name" value="CARRIER"/>
    <property type="match status" value="1"/>
</dbReference>
<organism evidence="6 7">
    <name type="scientific">Mycobacterium paraseoulense</name>
    <dbReference type="NCBI Taxonomy" id="590652"/>
    <lineage>
        <taxon>Bacteria</taxon>
        <taxon>Bacillati</taxon>
        <taxon>Actinomycetota</taxon>
        <taxon>Actinomycetes</taxon>
        <taxon>Mycobacteriales</taxon>
        <taxon>Mycobacteriaceae</taxon>
        <taxon>Mycobacterium</taxon>
    </lineage>
</organism>
<proteinExistence type="predicted"/>
<evidence type="ECO:0000313" key="6">
    <source>
        <dbReference type="EMBL" id="ORB32121.1"/>
    </source>
</evidence>
<dbReference type="FunFam" id="1.10.1200.10:FF:000005">
    <property type="entry name" value="Nonribosomal peptide synthetase 1"/>
    <property type="match status" value="1"/>
</dbReference>
<dbReference type="SUPFAM" id="SSF47336">
    <property type="entry name" value="ACP-like"/>
    <property type="match status" value="1"/>
</dbReference>
<dbReference type="InterPro" id="IPR029058">
    <property type="entry name" value="AB_hydrolase_fold"/>
</dbReference>
<keyword evidence="3" id="KW-0597">Phosphoprotein</keyword>
<dbReference type="SMART" id="SM00823">
    <property type="entry name" value="PKS_PP"/>
    <property type="match status" value="1"/>
</dbReference>
<dbReference type="GO" id="GO:0044550">
    <property type="term" value="P:secondary metabolite biosynthetic process"/>
    <property type="evidence" value="ECO:0007669"/>
    <property type="project" value="TreeGrafter"/>
</dbReference>
<evidence type="ECO:0000256" key="4">
    <source>
        <dbReference type="SAM" id="MobiDB-lite"/>
    </source>
</evidence>
<comment type="cofactor">
    <cofactor evidence="1">
        <name>pantetheine 4'-phosphate</name>
        <dbReference type="ChEBI" id="CHEBI:47942"/>
    </cofactor>
</comment>
<evidence type="ECO:0000259" key="5">
    <source>
        <dbReference type="PROSITE" id="PS50075"/>
    </source>
</evidence>
<dbReference type="InterPro" id="IPR045851">
    <property type="entry name" value="AMP-bd_C_sf"/>
</dbReference>
<dbReference type="Pfam" id="PF00550">
    <property type="entry name" value="PP-binding"/>
    <property type="match status" value="1"/>
</dbReference>
<dbReference type="Gene3D" id="3.30.300.30">
    <property type="match status" value="1"/>
</dbReference>
<dbReference type="InterPro" id="IPR036736">
    <property type="entry name" value="ACP-like_sf"/>
</dbReference>
<evidence type="ECO:0000256" key="3">
    <source>
        <dbReference type="ARBA" id="ARBA00022553"/>
    </source>
</evidence>
<dbReference type="InterPro" id="IPR006162">
    <property type="entry name" value="Ppantetheine_attach_site"/>
</dbReference>
<dbReference type="EMBL" id="MVIE01000125">
    <property type="protein sequence ID" value="ORB32121.1"/>
    <property type="molecule type" value="Genomic_DNA"/>
</dbReference>
<dbReference type="Proteomes" id="UP000192513">
    <property type="component" value="Unassembled WGS sequence"/>
</dbReference>
<dbReference type="Gene3D" id="3.40.50.1820">
    <property type="entry name" value="alpha/beta hydrolase"/>
    <property type="match status" value="1"/>
</dbReference>
<dbReference type="PROSITE" id="PS00012">
    <property type="entry name" value="PHOSPHOPANTETHEINE"/>
    <property type="match status" value="1"/>
</dbReference>
<protein>
    <recommendedName>
        <fullName evidence="5">Carrier domain-containing protein</fullName>
    </recommendedName>
</protein>
<evidence type="ECO:0000313" key="7">
    <source>
        <dbReference type="Proteomes" id="UP000192513"/>
    </source>
</evidence>
<dbReference type="AlphaFoldDB" id="A0A1X0I0A2"/>
<dbReference type="PANTHER" id="PTHR45527:SF1">
    <property type="entry name" value="FATTY ACID SYNTHASE"/>
    <property type="match status" value="1"/>
</dbReference>
<keyword evidence="7" id="KW-1185">Reference proteome</keyword>